<evidence type="ECO:0000259" key="2">
    <source>
        <dbReference type="Pfam" id="PF13648"/>
    </source>
</evidence>
<reference evidence="4" key="1">
    <citation type="journal article" date="2019" name="Int. J. Syst. Evol. Microbiol.">
        <title>The Global Catalogue of Microorganisms (GCM) 10K type strain sequencing project: providing services to taxonomists for standard genome sequencing and annotation.</title>
        <authorList>
            <consortium name="The Broad Institute Genomics Platform"/>
            <consortium name="The Broad Institute Genome Sequencing Center for Infectious Disease"/>
            <person name="Wu L."/>
            <person name="Ma J."/>
        </authorList>
    </citation>
    <scope>NUCLEOTIDE SEQUENCE [LARGE SCALE GENOMIC DNA]</scope>
    <source>
        <strain evidence="4">KCTC 23299</strain>
    </source>
</reference>
<dbReference type="EMBL" id="JBHUOZ010000003">
    <property type="protein sequence ID" value="MFD2920127.1"/>
    <property type="molecule type" value="Genomic_DNA"/>
</dbReference>
<dbReference type="RefSeq" id="WP_386098046.1">
    <property type="nucleotide sequence ID" value="NZ_JBHUOZ010000003.1"/>
</dbReference>
<protein>
    <submittedName>
        <fullName evidence="3">Lipocalin family protein</fullName>
    </submittedName>
</protein>
<organism evidence="3 4">
    <name type="scientific">Terrimonas rubra</name>
    <dbReference type="NCBI Taxonomy" id="1035890"/>
    <lineage>
        <taxon>Bacteria</taxon>
        <taxon>Pseudomonadati</taxon>
        <taxon>Bacteroidota</taxon>
        <taxon>Chitinophagia</taxon>
        <taxon>Chitinophagales</taxon>
        <taxon>Chitinophagaceae</taxon>
        <taxon>Terrimonas</taxon>
    </lineage>
</organism>
<dbReference type="InterPro" id="IPR024311">
    <property type="entry name" value="Lipocalin-like"/>
</dbReference>
<dbReference type="Pfam" id="PF13648">
    <property type="entry name" value="Lipocalin_4"/>
    <property type="match status" value="1"/>
</dbReference>
<evidence type="ECO:0000256" key="1">
    <source>
        <dbReference type="SAM" id="SignalP"/>
    </source>
</evidence>
<name>A0ABW6A5U4_9BACT</name>
<keyword evidence="1" id="KW-0732">Signal</keyword>
<keyword evidence="4" id="KW-1185">Reference proteome</keyword>
<dbReference type="Proteomes" id="UP001597511">
    <property type="component" value="Unassembled WGS sequence"/>
</dbReference>
<feature type="domain" description="Lipocalin-like" evidence="2">
    <location>
        <begin position="49"/>
        <end position="150"/>
    </location>
</feature>
<feature type="signal peptide" evidence="1">
    <location>
        <begin position="1"/>
        <end position="20"/>
    </location>
</feature>
<feature type="chain" id="PRO_5047266846" evidence="1">
    <location>
        <begin position="21"/>
        <end position="170"/>
    </location>
</feature>
<sequence length="170" mass="18641">MRRFLLISLAATLLFGSCQKEIFYDVPPIPTNPDPGTGNPGNTTAKSRLVGTWVTTASVSTIEWPAPLGTQTSELFSILPACNKDNQFTFKADFTLVSDEGPTKCNSTDPQVISTGTWEFYDNDKKFKSTTNGITIEADVLELTATTFKIRYVTDFTGIKATTTTTYTKL</sequence>
<evidence type="ECO:0000313" key="3">
    <source>
        <dbReference type="EMBL" id="MFD2920127.1"/>
    </source>
</evidence>
<comment type="caution">
    <text evidence="3">The sequence shown here is derived from an EMBL/GenBank/DDBJ whole genome shotgun (WGS) entry which is preliminary data.</text>
</comment>
<dbReference type="PROSITE" id="PS51257">
    <property type="entry name" value="PROKAR_LIPOPROTEIN"/>
    <property type="match status" value="1"/>
</dbReference>
<accession>A0ABW6A5U4</accession>
<proteinExistence type="predicted"/>
<gene>
    <name evidence="3" type="ORF">ACFS6H_10430</name>
</gene>
<evidence type="ECO:0000313" key="4">
    <source>
        <dbReference type="Proteomes" id="UP001597511"/>
    </source>
</evidence>